<accession>A0ABI7WBT4</accession>
<reference evidence="7 8" key="1">
    <citation type="submission" date="2021-02" db="EMBL/GenBank/DDBJ databases">
        <title>Safari Cat Assemblies.</title>
        <authorList>
            <person name="Bredemeyer K.R."/>
            <person name="Murphy W.J."/>
        </authorList>
    </citation>
    <scope>NUCLEOTIDE SEQUENCE [LARGE SCALE GENOMIC DNA]</scope>
</reference>
<dbReference type="Proteomes" id="UP000823872">
    <property type="component" value="Chromosome F2"/>
</dbReference>
<dbReference type="CDD" id="cd03120">
    <property type="entry name" value="alpha_CARP_VIII"/>
    <property type="match status" value="1"/>
</dbReference>
<comment type="catalytic activity">
    <reaction evidence="4">
        <text>hydrogencarbonate + H(+) = CO2 + H2O</text>
        <dbReference type="Rhea" id="RHEA:10748"/>
        <dbReference type="ChEBI" id="CHEBI:15377"/>
        <dbReference type="ChEBI" id="CHEBI:15378"/>
        <dbReference type="ChEBI" id="CHEBI:16526"/>
        <dbReference type="ChEBI" id="CHEBI:17544"/>
        <dbReference type="EC" id="4.2.1.1"/>
    </reaction>
</comment>
<dbReference type="SUPFAM" id="SSF51069">
    <property type="entry name" value="Carbonic anhydrase"/>
    <property type="match status" value="1"/>
</dbReference>
<evidence type="ECO:0000256" key="3">
    <source>
        <dbReference type="ARBA" id="ARBA00022833"/>
    </source>
</evidence>
<evidence type="ECO:0000256" key="4">
    <source>
        <dbReference type="ARBA" id="ARBA00048348"/>
    </source>
</evidence>
<proteinExistence type="inferred from homology"/>
<keyword evidence="3" id="KW-0862">Zinc</keyword>
<dbReference type="PROSITE" id="PS51144">
    <property type="entry name" value="ALPHA_CA_2"/>
    <property type="match status" value="1"/>
</dbReference>
<reference evidence="7" key="2">
    <citation type="submission" date="2025-08" db="UniProtKB">
        <authorList>
            <consortium name="Ensembl"/>
        </authorList>
    </citation>
    <scope>IDENTIFICATION</scope>
    <source>
        <strain evidence="7">breed Abyssinian</strain>
    </source>
</reference>
<dbReference type="InterPro" id="IPR023561">
    <property type="entry name" value="Carbonic_anhydrase_a-class"/>
</dbReference>
<dbReference type="InterPro" id="IPR018338">
    <property type="entry name" value="Carbonic_anhydrase_a-class_CS"/>
</dbReference>
<dbReference type="PANTHER" id="PTHR18952:SF104">
    <property type="entry name" value="CARBONIC ANHYDRASE-RELATED PROTEIN"/>
    <property type="match status" value="1"/>
</dbReference>
<evidence type="ECO:0000256" key="1">
    <source>
        <dbReference type="ARBA" id="ARBA00010718"/>
    </source>
</evidence>
<evidence type="ECO:0000313" key="7">
    <source>
        <dbReference type="Ensembl" id="ENSFCTP00005007739.1"/>
    </source>
</evidence>
<dbReference type="InterPro" id="IPR036398">
    <property type="entry name" value="CA_dom_sf"/>
</dbReference>
<dbReference type="InterPro" id="IPR041877">
    <property type="entry name" value="CARP_VIII"/>
</dbReference>
<gene>
    <name evidence="7" type="primary">PISD</name>
</gene>
<dbReference type="SMART" id="SM01057">
    <property type="entry name" value="Carb_anhydrase"/>
    <property type="match status" value="1"/>
</dbReference>
<evidence type="ECO:0000256" key="2">
    <source>
        <dbReference type="ARBA" id="ARBA00022723"/>
    </source>
</evidence>
<comment type="similarity">
    <text evidence="1">Belongs to the alpha-carbonic anhydrase family.</text>
</comment>
<keyword evidence="2" id="KW-0479">Metal-binding</keyword>
<organism evidence="7 8">
    <name type="scientific">Felis catus</name>
    <name type="common">Cat</name>
    <name type="synonym">Felis silvestris catus</name>
    <dbReference type="NCBI Taxonomy" id="9685"/>
    <lineage>
        <taxon>Eukaryota</taxon>
        <taxon>Metazoa</taxon>
        <taxon>Chordata</taxon>
        <taxon>Craniata</taxon>
        <taxon>Vertebrata</taxon>
        <taxon>Euteleostomi</taxon>
        <taxon>Mammalia</taxon>
        <taxon>Eutheria</taxon>
        <taxon>Laurasiatheria</taxon>
        <taxon>Carnivora</taxon>
        <taxon>Feliformia</taxon>
        <taxon>Felidae</taxon>
        <taxon>Felinae</taxon>
        <taxon>Felis</taxon>
    </lineage>
</organism>
<sequence length="396" mass="44722">MKRKRRRGWSGATKKVTGRASGGVSGVPGAARASRRARGPRCAPLSHVRVCRAHPLHWWKWLQERGRARRPRSRRGARLPAPRRLAPAAVWRASLRPPRNTSVRAPRAREERRYVSLSTFGCTVLPRPPYGQKVSLPPLGVEWGLVFPDANGEYQSPINLNSREARYDPSLLDVRLSPNYVVCRDCEVTNDGHTIQVILKSKSVLSGGPLPQGHEFELYEVRFHWGRENQRGSEHTVNFKAFPMELHLIHWNATLFGSIDEAVGKPHGIAIIALFVQIGKEHVGLKAVTEILQDIQYKGKSKTIPCFNPNTLLPDPLLRDYWVYEGSLTIPPCSEGVTWILFRYPLTISQLQIEEFRRLRTHVKGAELVEGCDGILGDNFRPTQPLSDRVIRAAFQ</sequence>
<keyword evidence="8" id="KW-1185">Reference proteome</keyword>
<evidence type="ECO:0000256" key="5">
    <source>
        <dbReference type="SAM" id="MobiDB-lite"/>
    </source>
</evidence>
<dbReference type="GeneTree" id="ENSGT00940000158863"/>
<dbReference type="Gene3D" id="3.10.200.10">
    <property type="entry name" value="Alpha carbonic anhydrase"/>
    <property type="match status" value="1"/>
</dbReference>
<reference evidence="7" key="3">
    <citation type="submission" date="2025-09" db="UniProtKB">
        <authorList>
            <consortium name="Ensembl"/>
        </authorList>
    </citation>
    <scope>IDENTIFICATION</scope>
    <source>
        <strain evidence="7">breed Abyssinian</strain>
    </source>
</reference>
<dbReference type="Pfam" id="PF00194">
    <property type="entry name" value="Carb_anhydrase"/>
    <property type="match status" value="1"/>
</dbReference>
<dbReference type="InterPro" id="IPR001148">
    <property type="entry name" value="CA_dom"/>
</dbReference>
<feature type="region of interest" description="Disordered" evidence="5">
    <location>
        <begin position="1"/>
        <end position="39"/>
    </location>
</feature>
<evidence type="ECO:0000259" key="6">
    <source>
        <dbReference type="PROSITE" id="PS51144"/>
    </source>
</evidence>
<dbReference type="PROSITE" id="PS00162">
    <property type="entry name" value="ALPHA_CA_1"/>
    <property type="match status" value="1"/>
</dbReference>
<dbReference type="Ensembl" id="ENSFCTT00005012084.1">
    <property type="protein sequence ID" value="ENSFCTP00005007739.1"/>
    <property type="gene ID" value="ENSFCTG00005004461.1"/>
</dbReference>
<dbReference type="PANTHER" id="PTHR18952">
    <property type="entry name" value="CARBONIC ANHYDRASE"/>
    <property type="match status" value="1"/>
</dbReference>
<evidence type="ECO:0000313" key="8">
    <source>
        <dbReference type="Proteomes" id="UP000823872"/>
    </source>
</evidence>
<feature type="domain" description="Alpha-carbonic anhydrase" evidence="6">
    <location>
        <begin position="128"/>
        <end position="395"/>
    </location>
</feature>
<protein>
    <recommendedName>
        <fullName evidence="6">Alpha-carbonic anhydrase domain-containing protein</fullName>
    </recommendedName>
</protein>
<name>A0ABI7WBT4_FELCA</name>